<feature type="domain" description="GDPGP1-like N-terminal" evidence="3">
    <location>
        <begin position="242"/>
        <end position="303"/>
    </location>
</feature>
<sequence>MITQESQTLYKRIDKYIEKLLTNKQDLRNNILTIFGNLHINGNTTKIQKIEEEFQQYAQEIANKGNDLTKDEKTILNVKSIDDKLIKVTPFKQQKVGDFFFNLLVLRSLRPNSGSNNNGNKNKQQQQQKKKKVEEKENENENENEKENEKEKENENENENENEKEKEQEKEQEKSNVKLNLELDPEVKLKLNFLDKEEDNEKEVMPIKKPIIKSEFNFHKNETIDEEFDLAEEFFGLDARPNKYPIVNGHILFVPNRIDLLPQFLTSKTLGFTKLIFNRIPSIMLSYNSIGAFSSVNHFHLHGIPNDTQLPILSQTIKEKALTNCEFRYKTAQDWPQRNIIFEDPDHGNEKINKNESIESNETKKSFDQYDQLINFIHTYIHDKDGNFINKPIYYNILFTKTRIYLFPRKNQRSFQRNKNKFGTGLAWLEACGIFISANVDEFNQIDVNTCEQIQLLMRNESIKIEDILTWKNEKN</sequence>
<feature type="compositionally biased region" description="Low complexity" evidence="2">
    <location>
        <begin position="116"/>
        <end position="127"/>
    </location>
</feature>
<dbReference type="PANTHER" id="PTHR20884">
    <property type="entry name" value="GDP-D-GLUCOSE PHOSPHORYLASE 1"/>
    <property type="match status" value="1"/>
</dbReference>
<comment type="caution">
    <text evidence="4">The sequence shown here is derived from an EMBL/GenBank/DDBJ whole genome shotgun (WGS) entry which is preliminary data.</text>
</comment>
<accession>A0AAV7Y929</accession>
<gene>
    <name evidence="4" type="ORF">M0812_27494</name>
</gene>
<dbReference type="InterPro" id="IPR058866">
    <property type="entry name" value="GDPGP1_N"/>
</dbReference>
<dbReference type="Pfam" id="PF26217">
    <property type="entry name" value="GDPGP1_N"/>
    <property type="match status" value="1"/>
</dbReference>
<dbReference type="GO" id="GO:0005085">
    <property type="term" value="F:guanyl-nucleotide exchange factor activity"/>
    <property type="evidence" value="ECO:0007669"/>
    <property type="project" value="UniProtKB-KW"/>
</dbReference>
<feature type="compositionally biased region" description="Basic and acidic residues" evidence="2">
    <location>
        <begin position="143"/>
        <end position="176"/>
    </location>
</feature>
<dbReference type="AlphaFoldDB" id="A0AAV7Y929"/>
<evidence type="ECO:0000313" key="4">
    <source>
        <dbReference type="EMBL" id="KAJ3425062.1"/>
    </source>
</evidence>
<evidence type="ECO:0000256" key="1">
    <source>
        <dbReference type="SAM" id="Coils"/>
    </source>
</evidence>
<dbReference type="InterPro" id="IPR043171">
    <property type="entry name" value="Ap4A_phos1/2-like"/>
</dbReference>
<protein>
    <submittedName>
        <fullName evidence="4">Gdp-d-glucose phosphorylase</fullName>
    </submittedName>
</protein>
<dbReference type="PANTHER" id="PTHR20884:SF8">
    <property type="entry name" value="GDP-D-GLUCOSE PHOSPHORYLASE 1"/>
    <property type="match status" value="1"/>
</dbReference>
<feature type="coiled-coil region" evidence="1">
    <location>
        <begin position="10"/>
        <end position="67"/>
    </location>
</feature>
<feature type="region of interest" description="Disordered" evidence="2">
    <location>
        <begin position="111"/>
        <end position="179"/>
    </location>
</feature>
<proteinExistence type="predicted"/>
<keyword evidence="1" id="KW-0175">Coiled coil</keyword>
<reference evidence="4" key="1">
    <citation type="submission" date="2022-08" db="EMBL/GenBank/DDBJ databases">
        <title>Novel sulphate-reducing endosymbionts in the free-living metamonad Anaeramoeba.</title>
        <authorList>
            <person name="Jerlstrom-Hultqvist J."/>
            <person name="Cepicka I."/>
            <person name="Gallot-Lavallee L."/>
            <person name="Salas-Leiva D."/>
            <person name="Curtis B.A."/>
            <person name="Zahonova K."/>
            <person name="Pipaliya S."/>
            <person name="Dacks J."/>
            <person name="Roger A.J."/>
        </authorList>
    </citation>
    <scope>NUCLEOTIDE SEQUENCE</scope>
    <source>
        <strain evidence="4">Busselton2</strain>
    </source>
</reference>
<dbReference type="Gene3D" id="3.30.428.70">
    <property type="match status" value="1"/>
</dbReference>
<dbReference type="EMBL" id="JANTQA010000070">
    <property type="protein sequence ID" value="KAJ3425062.1"/>
    <property type="molecule type" value="Genomic_DNA"/>
</dbReference>
<dbReference type="GO" id="GO:0005737">
    <property type="term" value="C:cytoplasm"/>
    <property type="evidence" value="ECO:0007669"/>
    <property type="project" value="UniProtKB-SubCell"/>
</dbReference>
<evidence type="ECO:0000256" key="2">
    <source>
        <dbReference type="SAM" id="MobiDB-lite"/>
    </source>
</evidence>
<evidence type="ECO:0000259" key="3">
    <source>
        <dbReference type="Pfam" id="PF26217"/>
    </source>
</evidence>
<dbReference type="GO" id="GO:0016787">
    <property type="term" value="F:hydrolase activity"/>
    <property type="evidence" value="ECO:0007669"/>
    <property type="project" value="UniProtKB-KW"/>
</dbReference>
<dbReference type="GO" id="GO:0006006">
    <property type="term" value="P:glucose metabolic process"/>
    <property type="evidence" value="ECO:0007669"/>
    <property type="project" value="TreeGrafter"/>
</dbReference>
<dbReference type="GO" id="GO:0080048">
    <property type="term" value="F:GDP-D-glucose phosphorylase activity"/>
    <property type="evidence" value="ECO:0007669"/>
    <property type="project" value="UniProtKB-EC"/>
</dbReference>
<evidence type="ECO:0000313" key="5">
    <source>
        <dbReference type="Proteomes" id="UP001146793"/>
    </source>
</evidence>
<dbReference type="GO" id="GO:0000166">
    <property type="term" value="F:nucleotide binding"/>
    <property type="evidence" value="ECO:0007669"/>
    <property type="project" value="UniProtKB-KW"/>
</dbReference>
<dbReference type="InterPro" id="IPR026506">
    <property type="entry name" value="GDPGP"/>
</dbReference>
<name>A0AAV7Y929_9EUKA</name>
<organism evidence="4 5">
    <name type="scientific">Anaeramoeba flamelloides</name>
    <dbReference type="NCBI Taxonomy" id="1746091"/>
    <lineage>
        <taxon>Eukaryota</taxon>
        <taxon>Metamonada</taxon>
        <taxon>Anaeramoebidae</taxon>
        <taxon>Anaeramoeba</taxon>
    </lineage>
</organism>
<dbReference type="Proteomes" id="UP001146793">
    <property type="component" value="Unassembled WGS sequence"/>
</dbReference>